<reference evidence="1 2" key="1">
    <citation type="submission" date="2020-07" db="EMBL/GenBank/DDBJ databases">
        <title>Genomic Encyclopedia of Type Strains, Phase IV (KMG-IV): sequencing the most valuable type-strain genomes for metagenomic binning, comparative biology and taxonomic classification.</title>
        <authorList>
            <person name="Goeker M."/>
        </authorList>
    </citation>
    <scope>NUCLEOTIDE SEQUENCE [LARGE SCALE GENOMIC DNA]</scope>
    <source>
        <strain evidence="1 2">DSM 45533</strain>
    </source>
</reference>
<evidence type="ECO:0008006" key="3">
    <source>
        <dbReference type="Google" id="ProtNLM"/>
    </source>
</evidence>
<dbReference type="PANTHER" id="PTHR37489">
    <property type="entry name" value="DUF3500 DOMAIN-CONTAINING PROTEIN"/>
    <property type="match status" value="1"/>
</dbReference>
<dbReference type="RefSeq" id="WP_181613450.1">
    <property type="nucleotide sequence ID" value="NZ_BAABAM010000004.1"/>
</dbReference>
<dbReference type="PANTHER" id="PTHR37489:SF1">
    <property type="entry name" value="DUF3500 DOMAIN-CONTAINING PROTEIN"/>
    <property type="match status" value="1"/>
</dbReference>
<sequence>MDFLNALTDAQRQAAQHPFADPRRLQWTYLPGARPGVPLLGLPAAARKAAHRLLASVLTRHAFAQAVTVMAMEEVIDLDEGGRRGRHSDDYYLAVFGDPASPAWAWRFEGHHLSVTTTYVDGRRVVGPVFIGARPVSVLYGTAPVIRPLPLEEDLARALLAALTPAQRSIAVVDATAPDDILTGDATEVTELSPPGVRAADLGHTARDLLTRLASVYADRLDPAVRPALSDLSFAWAGPTARGLGHYYRIQGADLVIEYDNTQDGATHAHSVLRRPGADFGATLLAEHLSRS</sequence>
<dbReference type="Proteomes" id="UP000530928">
    <property type="component" value="Unassembled WGS sequence"/>
</dbReference>
<keyword evidence="2" id="KW-1185">Reference proteome</keyword>
<dbReference type="AlphaFoldDB" id="A0A7W0CP16"/>
<organism evidence="1 2">
    <name type="scientific">Nonomuraea soli</name>
    <dbReference type="NCBI Taxonomy" id="1032476"/>
    <lineage>
        <taxon>Bacteria</taxon>
        <taxon>Bacillati</taxon>
        <taxon>Actinomycetota</taxon>
        <taxon>Actinomycetes</taxon>
        <taxon>Streptosporangiales</taxon>
        <taxon>Streptosporangiaceae</taxon>
        <taxon>Nonomuraea</taxon>
    </lineage>
</organism>
<evidence type="ECO:0000313" key="1">
    <source>
        <dbReference type="EMBL" id="MBA2894711.1"/>
    </source>
</evidence>
<comment type="caution">
    <text evidence="1">The sequence shown here is derived from an EMBL/GenBank/DDBJ whole genome shotgun (WGS) entry which is preliminary data.</text>
</comment>
<accession>A0A7W0CP16</accession>
<dbReference type="InterPro" id="IPR021889">
    <property type="entry name" value="DUF3500"/>
</dbReference>
<name>A0A7W0CP16_9ACTN</name>
<gene>
    <name evidence="1" type="ORF">HNR30_006083</name>
</gene>
<evidence type="ECO:0000313" key="2">
    <source>
        <dbReference type="Proteomes" id="UP000530928"/>
    </source>
</evidence>
<proteinExistence type="predicted"/>
<dbReference type="Pfam" id="PF12006">
    <property type="entry name" value="DUF3500"/>
    <property type="match status" value="1"/>
</dbReference>
<protein>
    <recommendedName>
        <fullName evidence="3">DUF3500 domain-containing protein</fullName>
    </recommendedName>
</protein>
<dbReference type="EMBL" id="JACDUR010000006">
    <property type="protein sequence ID" value="MBA2894711.1"/>
    <property type="molecule type" value="Genomic_DNA"/>
</dbReference>